<feature type="compositionally biased region" description="Basic and acidic residues" evidence="1">
    <location>
        <begin position="351"/>
        <end position="364"/>
    </location>
</feature>
<comment type="caution">
    <text evidence="2">The sequence shown here is derived from an EMBL/GenBank/DDBJ whole genome shotgun (WGS) entry which is preliminary data.</text>
</comment>
<reference evidence="2 3" key="1">
    <citation type="submission" date="2023-02" db="EMBL/GenBank/DDBJ databases">
        <title>LHISI_Scaffold_Assembly.</title>
        <authorList>
            <person name="Stuart O.P."/>
            <person name="Cleave R."/>
            <person name="Magrath M.J.L."/>
            <person name="Mikheyev A.S."/>
        </authorList>
    </citation>
    <scope>NUCLEOTIDE SEQUENCE [LARGE SCALE GENOMIC DNA]</scope>
    <source>
        <strain evidence="2">Daus_M_001</strain>
        <tissue evidence="2">Leg muscle</tissue>
    </source>
</reference>
<gene>
    <name evidence="2" type="ORF">PR048_020585</name>
</gene>
<sequence>MGVKRGGYGTALELKGAENGRSPIKPTDQRHRPARPRWDSNPVHQEIVYGWEEHLKSNPVIPIKTPYDRVKRCQERKINIRASERVNVDDIRLGQYQFGSPLVDDRPIVNAVKYWVVSGVAWTNRTMVSSNTDTNITGVLAVVDIAARQVFPADETHELPFPLTHSLVIRRYTCWFRQCGRVIISPLTTRFTIVWFETRSEIGSKIDTETCCTIRPARLSPSISGFNRARGSPFSPPPFRSCAAAYTPRYIGSLDLAAALPVNWPRDAQLGLDECFGPSIRVLEQTLLRVVCARVALPNMDARPHDGAAGGAALQHRAVTETIVCPDSSSAASPKSLADTFHRGTRGGGQRRGEKDFPTPKRGESFSPWGGGQYRELTSARCGNQQAGLSEELVISCYPGRSTVDANIRRGDTVYDCAVESLKFICSPFDFFYPIAPERGGAVVPHWTRIREDPGSITAPAILISVFHGFPKSLQANAGMGPQQRPWPNPSQSIPNPSSLCNLHRLYNDLVVDETLDPCPATGDMFSMFVLDMRTRCVRRLRCVVDACQRTRHGGASGHANSRRADIEPGNTPKVVHRRAQAVSRLKRMLFRNSTLSHNLTRALLSRSLTLSLCGIGTTTLSDILQTADAKKQEIMLS</sequence>
<accession>A0ABQ9H6N0</accession>
<evidence type="ECO:0000313" key="2">
    <source>
        <dbReference type="EMBL" id="KAJ8879964.1"/>
    </source>
</evidence>
<feature type="region of interest" description="Disordered" evidence="1">
    <location>
        <begin position="330"/>
        <end position="370"/>
    </location>
</feature>
<feature type="region of interest" description="Disordered" evidence="1">
    <location>
        <begin position="1"/>
        <end position="39"/>
    </location>
</feature>
<dbReference type="Proteomes" id="UP001159363">
    <property type="component" value="Chromosome 6"/>
</dbReference>
<protein>
    <submittedName>
        <fullName evidence="2">Uncharacterized protein</fullName>
    </submittedName>
</protein>
<organism evidence="2 3">
    <name type="scientific">Dryococelus australis</name>
    <dbReference type="NCBI Taxonomy" id="614101"/>
    <lineage>
        <taxon>Eukaryota</taxon>
        <taxon>Metazoa</taxon>
        <taxon>Ecdysozoa</taxon>
        <taxon>Arthropoda</taxon>
        <taxon>Hexapoda</taxon>
        <taxon>Insecta</taxon>
        <taxon>Pterygota</taxon>
        <taxon>Neoptera</taxon>
        <taxon>Polyneoptera</taxon>
        <taxon>Phasmatodea</taxon>
        <taxon>Verophasmatodea</taxon>
        <taxon>Anareolatae</taxon>
        <taxon>Phasmatidae</taxon>
        <taxon>Eurycanthinae</taxon>
        <taxon>Dryococelus</taxon>
    </lineage>
</organism>
<keyword evidence="3" id="KW-1185">Reference proteome</keyword>
<dbReference type="EMBL" id="JARBHB010000007">
    <property type="protein sequence ID" value="KAJ8879964.1"/>
    <property type="molecule type" value="Genomic_DNA"/>
</dbReference>
<name>A0ABQ9H6N0_9NEOP</name>
<proteinExistence type="predicted"/>
<evidence type="ECO:0000256" key="1">
    <source>
        <dbReference type="SAM" id="MobiDB-lite"/>
    </source>
</evidence>
<evidence type="ECO:0000313" key="3">
    <source>
        <dbReference type="Proteomes" id="UP001159363"/>
    </source>
</evidence>